<dbReference type="PRINTS" id="PR00237">
    <property type="entry name" value="GPCRRHODOPSN"/>
</dbReference>
<evidence type="ECO:0000256" key="12">
    <source>
        <dbReference type="SAM" id="MobiDB-lite"/>
    </source>
</evidence>
<gene>
    <name evidence="15" type="ORF">KUTeg_007425</name>
</gene>
<dbReference type="EMBL" id="JARBDR010000337">
    <property type="protein sequence ID" value="KAJ8315275.1"/>
    <property type="molecule type" value="Genomic_DNA"/>
</dbReference>
<name>A0ABQ9FD81_TEGGR</name>
<evidence type="ECO:0000256" key="3">
    <source>
        <dbReference type="ARBA" id="ARBA00022692"/>
    </source>
</evidence>
<dbReference type="PRINTS" id="PR01565">
    <property type="entry name" value="NEUROMEDINUR"/>
</dbReference>
<evidence type="ECO:0000256" key="13">
    <source>
        <dbReference type="SAM" id="Phobius"/>
    </source>
</evidence>
<dbReference type="SUPFAM" id="SSF81321">
    <property type="entry name" value="Family A G protein-coupled receptor-like"/>
    <property type="match status" value="1"/>
</dbReference>
<keyword evidence="3 11" id="KW-0812">Transmembrane</keyword>
<feature type="non-terminal residue" evidence="15">
    <location>
        <position position="410"/>
    </location>
</feature>
<keyword evidence="10 11" id="KW-0807">Transducer</keyword>
<dbReference type="InterPro" id="IPR005390">
    <property type="entry name" value="NeuromedU_rcpt"/>
</dbReference>
<evidence type="ECO:0000256" key="10">
    <source>
        <dbReference type="ARBA" id="ARBA00023224"/>
    </source>
</evidence>
<evidence type="ECO:0000256" key="9">
    <source>
        <dbReference type="ARBA" id="ARBA00023180"/>
    </source>
</evidence>
<dbReference type="PROSITE" id="PS00237">
    <property type="entry name" value="G_PROTEIN_RECEP_F1_1"/>
    <property type="match status" value="1"/>
</dbReference>
<evidence type="ECO:0000259" key="14">
    <source>
        <dbReference type="PROSITE" id="PS50262"/>
    </source>
</evidence>
<dbReference type="PANTHER" id="PTHR24243">
    <property type="entry name" value="G-PROTEIN COUPLED RECEPTOR"/>
    <property type="match status" value="1"/>
</dbReference>
<reference evidence="15 16" key="1">
    <citation type="submission" date="2022-12" db="EMBL/GenBank/DDBJ databases">
        <title>Chromosome-level genome of Tegillarca granosa.</title>
        <authorList>
            <person name="Kim J."/>
        </authorList>
    </citation>
    <scope>NUCLEOTIDE SEQUENCE [LARGE SCALE GENOMIC DNA]</scope>
    <source>
        <strain evidence="15">Teg-2019</strain>
        <tissue evidence="15">Adductor muscle</tissue>
    </source>
</reference>
<evidence type="ECO:0000256" key="4">
    <source>
        <dbReference type="ARBA" id="ARBA00022989"/>
    </source>
</evidence>
<feature type="transmembrane region" description="Helical" evidence="13">
    <location>
        <begin position="28"/>
        <end position="56"/>
    </location>
</feature>
<evidence type="ECO:0000313" key="16">
    <source>
        <dbReference type="Proteomes" id="UP001217089"/>
    </source>
</evidence>
<feature type="region of interest" description="Disordered" evidence="12">
    <location>
        <begin position="360"/>
        <end position="389"/>
    </location>
</feature>
<evidence type="ECO:0000256" key="2">
    <source>
        <dbReference type="ARBA" id="ARBA00022475"/>
    </source>
</evidence>
<feature type="transmembrane region" description="Helical" evidence="13">
    <location>
        <begin position="68"/>
        <end position="85"/>
    </location>
</feature>
<feature type="transmembrane region" description="Helical" evidence="13">
    <location>
        <begin position="252"/>
        <end position="271"/>
    </location>
</feature>
<dbReference type="PANTHER" id="PTHR24243:SF208">
    <property type="entry name" value="PYROKININ-1 RECEPTOR"/>
    <property type="match status" value="1"/>
</dbReference>
<dbReference type="PROSITE" id="PS50262">
    <property type="entry name" value="G_PROTEIN_RECEP_F1_2"/>
    <property type="match status" value="1"/>
</dbReference>
<dbReference type="Gene3D" id="1.20.1070.10">
    <property type="entry name" value="Rhodopsin 7-helix transmembrane proteins"/>
    <property type="match status" value="1"/>
</dbReference>
<dbReference type="InterPro" id="IPR000276">
    <property type="entry name" value="GPCR_Rhodpsn"/>
</dbReference>
<feature type="domain" description="G-protein coupled receptors family 1 profile" evidence="14">
    <location>
        <begin position="48"/>
        <end position="314"/>
    </location>
</feature>
<keyword evidence="6 13" id="KW-0472">Membrane</keyword>
<evidence type="ECO:0000256" key="7">
    <source>
        <dbReference type="ARBA" id="ARBA00023157"/>
    </source>
</evidence>
<comment type="similarity">
    <text evidence="11">Belongs to the G-protein coupled receptor 1 family.</text>
</comment>
<keyword evidence="9" id="KW-0325">Glycoprotein</keyword>
<feature type="compositionally biased region" description="Basic and acidic residues" evidence="12">
    <location>
        <begin position="366"/>
        <end position="377"/>
    </location>
</feature>
<dbReference type="Proteomes" id="UP001217089">
    <property type="component" value="Unassembled WGS sequence"/>
</dbReference>
<accession>A0ABQ9FD81</accession>
<evidence type="ECO:0000256" key="11">
    <source>
        <dbReference type="RuleBase" id="RU000688"/>
    </source>
</evidence>
<feature type="transmembrane region" description="Helical" evidence="13">
    <location>
        <begin position="291"/>
        <end position="313"/>
    </location>
</feature>
<comment type="caution">
    <text evidence="15">The sequence shown here is derived from an EMBL/GenBank/DDBJ whole genome shotgun (WGS) entry which is preliminary data.</text>
</comment>
<keyword evidence="2" id="KW-1003">Cell membrane</keyword>
<keyword evidence="8 11" id="KW-0675">Receptor</keyword>
<keyword evidence="5 11" id="KW-0297">G-protein coupled receptor</keyword>
<organism evidence="15 16">
    <name type="scientific">Tegillarca granosa</name>
    <name type="common">Malaysian cockle</name>
    <name type="synonym">Anadara granosa</name>
    <dbReference type="NCBI Taxonomy" id="220873"/>
    <lineage>
        <taxon>Eukaryota</taxon>
        <taxon>Metazoa</taxon>
        <taxon>Spiralia</taxon>
        <taxon>Lophotrochozoa</taxon>
        <taxon>Mollusca</taxon>
        <taxon>Bivalvia</taxon>
        <taxon>Autobranchia</taxon>
        <taxon>Pteriomorphia</taxon>
        <taxon>Arcoida</taxon>
        <taxon>Arcoidea</taxon>
        <taxon>Arcidae</taxon>
        <taxon>Tegillarca</taxon>
    </lineage>
</organism>
<feature type="transmembrane region" description="Helical" evidence="13">
    <location>
        <begin position="199"/>
        <end position="221"/>
    </location>
</feature>
<keyword evidence="7" id="KW-1015">Disulfide bond</keyword>
<evidence type="ECO:0000313" key="15">
    <source>
        <dbReference type="EMBL" id="KAJ8315275.1"/>
    </source>
</evidence>
<keyword evidence="4 13" id="KW-1133">Transmembrane helix</keyword>
<protein>
    <recommendedName>
        <fullName evidence="14">G-protein coupled receptors family 1 profile domain-containing protein</fullName>
    </recommendedName>
</protein>
<evidence type="ECO:0000256" key="8">
    <source>
        <dbReference type="ARBA" id="ARBA00023170"/>
    </source>
</evidence>
<feature type="transmembrane region" description="Helical" evidence="13">
    <location>
        <begin position="148"/>
        <end position="169"/>
    </location>
</feature>
<evidence type="ECO:0000256" key="6">
    <source>
        <dbReference type="ARBA" id="ARBA00023136"/>
    </source>
</evidence>
<keyword evidence="16" id="KW-1185">Reference proteome</keyword>
<dbReference type="Pfam" id="PF00001">
    <property type="entry name" value="7tm_1"/>
    <property type="match status" value="1"/>
</dbReference>
<proteinExistence type="inferred from homology"/>
<evidence type="ECO:0000256" key="5">
    <source>
        <dbReference type="ARBA" id="ARBA00023040"/>
    </source>
</evidence>
<sequence>MDVSENITRNLSDEELLLRELGPRRRDLASVIFLLIIYSVVFITGTLGNVCTCIVIVKNHYMQTTTNFYLFSLAISDILILLRLPHECYTVLESYPWRAGEAFCIFQSLLTETTSYASILTITAFTVERYIAICHPLISHKITDFKRTIKIIIGIWILSLLFALPYPIFTETFYYIDNPIIEDSLICNIGRKWTHLMQYVFQVSTFLFFVFPMTLITILYIRIAIALRKASLNRAGSEESQGNHSCSHSRKVVLRMLVAVVVAFFICWAPFHAQRLFTMYNTNWSRNNMEIQMYMFYISGVLYFVGSTVNPVLYNVMSKRYRQAFKETLCCCCYHRSLGNQDSLLLYYSYIKNPKKRKSSKMSNADWRKAERSSDSNHHHRTSDVAGDGHLDSLRNSLLDTCKHDKMTNN</sequence>
<evidence type="ECO:0000256" key="1">
    <source>
        <dbReference type="ARBA" id="ARBA00004651"/>
    </source>
</evidence>
<dbReference type="InterPro" id="IPR017452">
    <property type="entry name" value="GPCR_Rhodpsn_7TM"/>
</dbReference>
<comment type="subcellular location">
    <subcellularLocation>
        <location evidence="1">Cell membrane</location>
        <topology evidence="1">Multi-pass membrane protein</topology>
    </subcellularLocation>
</comment>